<keyword evidence="6" id="KW-0261">Viral envelope protein</keyword>
<dbReference type="OMA" id="PPYEAFC"/>
<keyword evidence="1" id="KW-0934">Plastid</keyword>
<reference evidence="6 7" key="1">
    <citation type="journal article" date="2014" name="Nat. Commun.">
        <title>Klebsormidium flaccidum genome reveals primary factors for plant terrestrial adaptation.</title>
        <authorList>
            <person name="Hori K."/>
            <person name="Maruyama F."/>
            <person name="Fujisawa T."/>
            <person name="Togashi T."/>
            <person name="Yamamoto N."/>
            <person name="Seo M."/>
            <person name="Sato S."/>
            <person name="Yamada T."/>
            <person name="Mori H."/>
            <person name="Tajima N."/>
            <person name="Moriyama T."/>
            <person name="Ikeuchi M."/>
            <person name="Watanabe M."/>
            <person name="Wada H."/>
            <person name="Kobayashi K."/>
            <person name="Saito M."/>
            <person name="Masuda T."/>
            <person name="Sasaki-Sekimoto Y."/>
            <person name="Mashiguchi K."/>
            <person name="Awai K."/>
            <person name="Shimojima M."/>
            <person name="Masuda S."/>
            <person name="Iwai M."/>
            <person name="Nobusawa T."/>
            <person name="Narise T."/>
            <person name="Kondo S."/>
            <person name="Saito H."/>
            <person name="Sato R."/>
            <person name="Murakawa M."/>
            <person name="Ihara Y."/>
            <person name="Oshima-Yamada Y."/>
            <person name="Ohtaka K."/>
            <person name="Satoh M."/>
            <person name="Sonobe K."/>
            <person name="Ishii M."/>
            <person name="Ohtani R."/>
            <person name="Kanamori-Sato M."/>
            <person name="Honoki R."/>
            <person name="Miyazaki D."/>
            <person name="Mochizuki H."/>
            <person name="Umetsu J."/>
            <person name="Higashi K."/>
            <person name="Shibata D."/>
            <person name="Kamiya Y."/>
            <person name="Sato N."/>
            <person name="Nakamura Y."/>
            <person name="Tabata S."/>
            <person name="Ida S."/>
            <person name="Kurokawa K."/>
            <person name="Ohta H."/>
        </authorList>
    </citation>
    <scope>NUCLEOTIDE SEQUENCE [LARGE SCALE GENOMIC DNA]</scope>
    <source>
        <strain evidence="6 7">NIES-2285</strain>
    </source>
</reference>
<dbReference type="InterPro" id="IPR000184">
    <property type="entry name" value="Bac_surfAg_D15"/>
</dbReference>
<dbReference type="STRING" id="105231.A0A1Y1I6B0"/>
<evidence type="ECO:0000313" key="6">
    <source>
        <dbReference type="EMBL" id="GAQ84256.1"/>
    </source>
</evidence>
<dbReference type="AlphaFoldDB" id="A0A1Y1I6B0"/>
<gene>
    <name evidence="6" type="ORF">KFL_001820090</name>
</gene>
<evidence type="ECO:0000256" key="2">
    <source>
        <dbReference type="ARBA" id="ARBA00023136"/>
    </source>
</evidence>
<evidence type="ECO:0000256" key="3">
    <source>
        <dbReference type="ARBA" id="ARBA00024013"/>
    </source>
</evidence>
<keyword evidence="7" id="KW-1185">Reference proteome</keyword>
<dbReference type="GO" id="GO:0009707">
    <property type="term" value="C:chloroplast outer membrane"/>
    <property type="evidence" value="ECO:0007669"/>
    <property type="project" value="UniProtKB-SubCell"/>
</dbReference>
<dbReference type="PANTHER" id="PTHR12815:SF32">
    <property type="entry name" value="OUTER ENVELOPE PROTEIN 80, CHLOROPLASTIC"/>
    <property type="match status" value="1"/>
</dbReference>
<feature type="region of interest" description="Disordered" evidence="4">
    <location>
        <begin position="114"/>
        <end position="151"/>
    </location>
</feature>
<name>A0A1Y1I6B0_KLENI</name>
<protein>
    <submittedName>
        <fullName evidence="6">Outer envelope protein of 80 kDa</fullName>
    </submittedName>
</protein>
<organism evidence="6 7">
    <name type="scientific">Klebsormidium nitens</name>
    <name type="common">Green alga</name>
    <name type="synonym">Ulothrix nitens</name>
    <dbReference type="NCBI Taxonomy" id="105231"/>
    <lineage>
        <taxon>Eukaryota</taxon>
        <taxon>Viridiplantae</taxon>
        <taxon>Streptophyta</taxon>
        <taxon>Klebsormidiophyceae</taxon>
        <taxon>Klebsormidiales</taxon>
        <taxon>Klebsormidiaceae</taxon>
        <taxon>Klebsormidium</taxon>
    </lineage>
</organism>
<comment type="subcellular location">
    <subcellularLocation>
        <location evidence="3">Plastid</location>
        <location evidence="3">Chloroplast outer membrane</location>
    </subcellularLocation>
</comment>
<dbReference type="Gene3D" id="3.10.20.310">
    <property type="entry name" value="membrane protein fhac"/>
    <property type="match status" value="3"/>
</dbReference>
<feature type="compositionally biased region" description="Basic and acidic residues" evidence="4">
    <location>
        <begin position="137"/>
        <end position="151"/>
    </location>
</feature>
<dbReference type="Gene3D" id="2.40.160.50">
    <property type="entry name" value="membrane protein fhac: a member of the omp85/tpsb transporter family"/>
    <property type="match status" value="1"/>
</dbReference>
<evidence type="ECO:0000256" key="4">
    <source>
        <dbReference type="SAM" id="MobiDB-lite"/>
    </source>
</evidence>
<dbReference type="PANTHER" id="PTHR12815">
    <property type="entry name" value="SORTING AND ASSEMBLY MACHINERY SAMM50 PROTEIN FAMILY MEMBER"/>
    <property type="match status" value="1"/>
</dbReference>
<feature type="domain" description="Bacterial surface antigen (D15)" evidence="5">
    <location>
        <begin position="445"/>
        <end position="748"/>
    </location>
</feature>
<accession>A0A1Y1I6B0</accession>
<dbReference type="EMBL" id="DF237131">
    <property type="protein sequence ID" value="GAQ84256.1"/>
    <property type="molecule type" value="Genomic_DNA"/>
</dbReference>
<evidence type="ECO:0000259" key="5">
    <source>
        <dbReference type="Pfam" id="PF01103"/>
    </source>
</evidence>
<proteinExistence type="predicted"/>
<dbReference type="GO" id="GO:0016020">
    <property type="term" value="C:membrane"/>
    <property type="evidence" value="ECO:0000318"/>
    <property type="project" value="GO_Central"/>
</dbReference>
<dbReference type="OrthoDB" id="2013615at2759"/>
<keyword evidence="6" id="KW-0946">Virion</keyword>
<evidence type="ECO:0000313" key="7">
    <source>
        <dbReference type="Proteomes" id="UP000054558"/>
    </source>
</evidence>
<sequence>MAGQFQREGGENILEREQNSADLMEALSRVMHLSRPSERHQHRKVEERRKVPLHAKLVEDVISSASRTWSKVQHCLESEQRRTRYGRHANFASISGALGTEAGIGGAAAGVVSKGAGQTPKEPGLSGLRENLDESGAVEKPEWTSEQQKRGREGRFLIHEVQILDSEGNDLEMDHPELKSLIQKTMKISNRPGFAFNVKEVHEDIDRLGRLGVFENVVPYTKDTRDGVVLQLHIAPHPVVRKVVVKGSDVLPTSLIQKETKPLINKVLNMNELYEVIDRFKTWYIDKKFFAAVKPETLDPDGTLTLTAHEPRLRRIDVKVQSGDNPDKVGGYTKMSTIKRNLILKEGQLMNGETLRENKQLLHSMGIFADVNIIPTEVFDGENGEPDAVFPWEGEGIPGGYQLALRERYNGKNNRGSVQVAGGLNGAGGDFLSGLSFSSAWSHSNLFGEGKRLRLEGEKGAGIFKCELDYLDPWLDGDNKRTGRRIQIRNLKTVDHIHCPKPEDMAGDPGRTGGSPAIAKRLACIEYSRPLRPEWLGRAGIQYQSATLKDDFGETQLLDMYGSPLTFSGKPRDDALVVYGNLSWNTQLFLSMKQGLPIAPNWLCFNEMTANWKKGLVVNDYLELQARLQAGTVVGDLAPYDAFELGGTGSVRGWQDGELGTSKSHVSGSLEAIIPVKPNLLEGVLFVDAATDFGSGKHVLGDPAGVRGRPGKGYGFGGGVRVMSPIGPIRLEYGVNDRLQGRYHFGLG</sequence>
<dbReference type="Proteomes" id="UP000054558">
    <property type="component" value="Unassembled WGS sequence"/>
</dbReference>
<dbReference type="Pfam" id="PF01103">
    <property type="entry name" value="Omp85"/>
    <property type="match status" value="1"/>
</dbReference>
<evidence type="ECO:0000256" key="1">
    <source>
        <dbReference type="ARBA" id="ARBA00022805"/>
    </source>
</evidence>
<keyword evidence="2" id="KW-0472">Membrane</keyword>
<keyword evidence="1" id="KW-1002">Plastid outer membrane</keyword>
<dbReference type="InterPro" id="IPR039910">
    <property type="entry name" value="D15-like"/>
</dbReference>